<gene>
    <name evidence="3" type="ORF">G6N77_09035</name>
</gene>
<dbReference type="InterPro" id="IPR051159">
    <property type="entry name" value="Hexapeptide_acetyltransf"/>
</dbReference>
<dbReference type="Pfam" id="PF00132">
    <property type="entry name" value="Hexapep"/>
    <property type="match status" value="1"/>
</dbReference>
<dbReference type="RefSeq" id="WP_165181717.1">
    <property type="nucleotide sequence ID" value="NZ_JAAKZI010000013.1"/>
</dbReference>
<dbReference type="EMBL" id="JAAKZI010000013">
    <property type="protein sequence ID" value="NGN83599.1"/>
    <property type="molecule type" value="Genomic_DNA"/>
</dbReference>
<evidence type="ECO:0000256" key="1">
    <source>
        <dbReference type="ARBA" id="ARBA00007274"/>
    </source>
</evidence>
<evidence type="ECO:0000313" key="4">
    <source>
        <dbReference type="Proteomes" id="UP000479226"/>
    </source>
</evidence>
<accession>A0ABX0D9P6</accession>
<keyword evidence="4" id="KW-1185">Reference proteome</keyword>
<dbReference type="PANTHER" id="PTHR23416:SF23">
    <property type="entry name" value="ACETYLTRANSFERASE C18B11.09C-RELATED"/>
    <property type="match status" value="1"/>
</dbReference>
<reference evidence="3 4" key="1">
    <citation type="submission" date="2020-02" db="EMBL/GenBank/DDBJ databases">
        <title>Genome sequence of the type strain DSM 27180 of Arthrobacter silviterrae.</title>
        <authorList>
            <person name="Gao J."/>
            <person name="Sun J."/>
        </authorList>
    </citation>
    <scope>NUCLEOTIDE SEQUENCE [LARGE SCALE GENOMIC DNA]</scope>
    <source>
        <strain evidence="3 4">DSM 27180</strain>
    </source>
</reference>
<dbReference type="PANTHER" id="PTHR23416">
    <property type="entry name" value="SIALIC ACID SYNTHASE-RELATED"/>
    <property type="match status" value="1"/>
</dbReference>
<dbReference type="GO" id="GO:0016746">
    <property type="term" value="F:acyltransferase activity"/>
    <property type="evidence" value="ECO:0007669"/>
    <property type="project" value="UniProtKB-KW"/>
</dbReference>
<organism evidence="3 4">
    <name type="scientific">Arthrobacter silviterrae</name>
    <dbReference type="NCBI Taxonomy" id="2026658"/>
    <lineage>
        <taxon>Bacteria</taxon>
        <taxon>Bacillati</taxon>
        <taxon>Actinomycetota</taxon>
        <taxon>Actinomycetes</taxon>
        <taxon>Micrococcales</taxon>
        <taxon>Micrococcaceae</taxon>
        <taxon>Arthrobacter</taxon>
    </lineage>
</organism>
<dbReference type="InterPro" id="IPR011004">
    <property type="entry name" value="Trimer_LpxA-like_sf"/>
</dbReference>
<dbReference type="Proteomes" id="UP000479226">
    <property type="component" value="Unassembled WGS sequence"/>
</dbReference>
<evidence type="ECO:0000313" key="3">
    <source>
        <dbReference type="EMBL" id="NGN83599.1"/>
    </source>
</evidence>
<keyword evidence="3" id="KW-0012">Acyltransferase</keyword>
<proteinExistence type="inferred from homology"/>
<dbReference type="SUPFAM" id="SSF51161">
    <property type="entry name" value="Trimeric LpxA-like enzymes"/>
    <property type="match status" value="1"/>
</dbReference>
<dbReference type="Gene3D" id="2.160.10.10">
    <property type="entry name" value="Hexapeptide repeat proteins"/>
    <property type="match status" value="1"/>
</dbReference>
<comment type="similarity">
    <text evidence="1">Belongs to the transferase hexapeptide repeat family.</text>
</comment>
<dbReference type="InterPro" id="IPR001451">
    <property type="entry name" value="Hexapep"/>
</dbReference>
<dbReference type="CDD" id="cd04647">
    <property type="entry name" value="LbH_MAT_like"/>
    <property type="match status" value="1"/>
</dbReference>
<keyword evidence="2" id="KW-0808">Transferase</keyword>
<comment type="caution">
    <text evidence="3">The sequence shown here is derived from an EMBL/GenBank/DDBJ whole genome shotgun (WGS) entry which is preliminary data.</text>
</comment>
<evidence type="ECO:0000256" key="2">
    <source>
        <dbReference type="ARBA" id="ARBA00022679"/>
    </source>
</evidence>
<protein>
    <submittedName>
        <fullName evidence="3">Acyltransferase</fullName>
    </submittedName>
</protein>
<name>A0ABX0D9P6_9MICC</name>
<sequence length="168" mass="17679">MIGKPIIEVEPGSKMIINEGVRLISDSRRTALGINHPVVLRTLFPSAELIIGKFAGISGGSICVAYRVEIGAGTMFGANVTLADTDFHPLDHKWRRDETTPKPSSEDAIYIGKNVFVGTGAIILKGTTLGDHCVVGAGSVVKGRFEPGTVLAGNPAKALRTLVVATND</sequence>